<feature type="region of interest" description="Disordered" evidence="9">
    <location>
        <begin position="168"/>
        <end position="208"/>
    </location>
</feature>
<evidence type="ECO:0000256" key="7">
    <source>
        <dbReference type="ARBA" id="ARBA00023242"/>
    </source>
</evidence>
<feature type="domain" description="C2H2-type" evidence="10">
    <location>
        <begin position="338"/>
        <end position="365"/>
    </location>
</feature>
<evidence type="ECO:0000256" key="9">
    <source>
        <dbReference type="SAM" id="MobiDB-lite"/>
    </source>
</evidence>
<dbReference type="InterPro" id="IPR050331">
    <property type="entry name" value="Zinc_finger"/>
</dbReference>
<organism evidence="11 12">
    <name type="scientific">Cotesia glomerata</name>
    <name type="common">Lepidopteran parasitic wasp</name>
    <name type="synonym">Apanteles glomeratus</name>
    <dbReference type="NCBI Taxonomy" id="32391"/>
    <lineage>
        <taxon>Eukaryota</taxon>
        <taxon>Metazoa</taxon>
        <taxon>Ecdysozoa</taxon>
        <taxon>Arthropoda</taxon>
        <taxon>Hexapoda</taxon>
        <taxon>Insecta</taxon>
        <taxon>Pterygota</taxon>
        <taxon>Neoptera</taxon>
        <taxon>Endopterygota</taxon>
        <taxon>Hymenoptera</taxon>
        <taxon>Apocrita</taxon>
        <taxon>Ichneumonoidea</taxon>
        <taxon>Braconidae</taxon>
        <taxon>Microgastrinae</taxon>
        <taxon>Cotesia</taxon>
    </lineage>
</organism>
<dbReference type="SUPFAM" id="SSF57667">
    <property type="entry name" value="beta-beta-alpha zinc fingers"/>
    <property type="match status" value="2"/>
</dbReference>
<dbReference type="Pfam" id="PF00096">
    <property type="entry name" value="zf-C2H2"/>
    <property type="match status" value="2"/>
</dbReference>
<feature type="compositionally biased region" description="Low complexity" evidence="9">
    <location>
        <begin position="177"/>
        <end position="207"/>
    </location>
</feature>
<feature type="compositionally biased region" description="Low complexity" evidence="9">
    <location>
        <begin position="390"/>
        <end position="407"/>
    </location>
</feature>
<accession>A0AAV7IY83</accession>
<dbReference type="AlphaFoldDB" id="A0AAV7IY83"/>
<feature type="domain" description="C2H2-type" evidence="10">
    <location>
        <begin position="310"/>
        <end position="337"/>
    </location>
</feature>
<evidence type="ECO:0000259" key="10">
    <source>
        <dbReference type="PROSITE" id="PS50157"/>
    </source>
</evidence>
<evidence type="ECO:0000313" key="11">
    <source>
        <dbReference type="EMBL" id="KAH0560779.1"/>
    </source>
</evidence>
<evidence type="ECO:0000256" key="3">
    <source>
        <dbReference type="ARBA" id="ARBA00022737"/>
    </source>
</evidence>
<dbReference type="SMART" id="SM00355">
    <property type="entry name" value="ZnF_C2H2"/>
    <property type="match status" value="6"/>
</dbReference>
<sequence>MEVDSISHGIIFIPLSNRLSTVTDAVASIEFRKDINQSINLQALPVVTLSENGSLGKSESKIEAMPSEGLVSMEPVEVSVSMLESQKESSPKTRPTNTPDKTKGCPIPTCSRYQRAFSRAHDLKRHIARHQAKLHRNSEPQPSDVRTCDQCGDHFLNDLILQRHINTTHSSKSPRSNNNPTTNNNNNNNNNKNNNNKNNNNNNNNNNSDTDDYSCNICELKFKNFEQLNSHAVIHKKSSENKFPSEESLSNHLKHHSQEITSSLDLEPEEKIDDFLLEELLLLKNPRVPTEPCNKNQNEKSPAEKDKSKIQCGYCAKTFKTQWTLNTHVAAHEGRYQFACSICSKKFVRKSHFSSHLRSHEATRPFVCDYCGKAFKELKHRREHVKRTHNSNNNNNNNSNDNNNNRNAIQNLLDSISASVTAEDSIICDQPKLTLLMPMNFST</sequence>
<dbReference type="GO" id="GO:0010468">
    <property type="term" value="P:regulation of gene expression"/>
    <property type="evidence" value="ECO:0007669"/>
    <property type="project" value="TreeGrafter"/>
</dbReference>
<dbReference type="InterPro" id="IPR036236">
    <property type="entry name" value="Znf_C2H2_sf"/>
</dbReference>
<proteinExistence type="predicted"/>
<evidence type="ECO:0000256" key="2">
    <source>
        <dbReference type="ARBA" id="ARBA00022723"/>
    </source>
</evidence>
<evidence type="ECO:0000313" key="12">
    <source>
        <dbReference type="Proteomes" id="UP000826195"/>
    </source>
</evidence>
<feature type="domain" description="C2H2-type" evidence="10">
    <location>
        <begin position="213"/>
        <end position="240"/>
    </location>
</feature>
<keyword evidence="4 8" id="KW-0863">Zinc-finger</keyword>
<keyword evidence="6" id="KW-0238">DNA-binding</keyword>
<dbReference type="Proteomes" id="UP000826195">
    <property type="component" value="Unassembled WGS sequence"/>
</dbReference>
<gene>
    <name evidence="11" type="ORF">KQX54_008274</name>
</gene>
<dbReference type="PANTHER" id="PTHR16515">
    <property type="entry name" value="PR DOMAIN ZINC FINGER PROTEIN"/>
    <property type="match status" value="1"/>
</dbReference>
<comment type="caution">
    <text evidence="11">The sequence shown here is derived from an EMBL/GenBank/DDBJ whole genome shotgun (WGS) entry which is preliminary data.</text>
</comment>
<dbReference type="EMBL" id="JAHXZJ010000374">
    <property type="protein sequence ID" value="KAH0560779.1"/>
    <property type="molecule type" value="Genomic_DNA"/>
</dbReference>
<protein>
    <recommendedName>
        <fullName evidence="10">C2H2-type domain-containing protein</fullName>
    </recommendedName>
</protein>
<dbReference type="PANTHER" id="PTHR16515:SF49">
    <property type="entry name" value="GASTRULA ZINC FINGER PROTEIN XLCGF49.1-LIKE-RELATED"/>
    <property type="match status" value="1"/>
</dbReference>
<dbReference type="Gene3D" id="3.30.160.60">
    <property type="entry name" value="Classic Zinc Finger"/>
    <property type="match status" value="3"/>
</dbReference>
<reference evidence="11 12" key="1">
    <citation type="journal article" date="2021" name="J. Hered.">
        <title>A chromosome-level genome assembly of the parasitoid wasp, Cotesia glomerata (Hymenoptera: Braconidae).</title>
        <authorList>
            <person name="Pinto B.J."/>
            <person name="Weis J.J."/>
            <person name="Gamble T."/>
            <person name="Ode P.J."/>
            <person name="Paul R."/>
            <person name="Zaspel J.M."/>
        </authorList>
    </citation>
    <scope>NUCLEOTIDE SEQUENCE [LARGE SCALE GENOMIC DNA]</scope>
    <source>
        <strain evidence="11">CgM1</strain>
    </source>
</reference>
<feature type="region of interest" description="Disordered" evidence="9">
    <location>
        <begin position="382"/>
        <end position="407"/>
    </location>
</feature>
<evidence type="ECO:0000256" key="4">
    <source>
        <dbReference type="ARBA" id="ARBA00022771"/>
    </source>
</evidence>
<dbReference type="GO" id="GO:0005634">
    <property type="term" value="C:nucleus"/>
    <property type="evidence" value="ECO:0007669"/>
    <property type="project" value="UniProtKB-SubCell"/>
</dbReference>
<dbReference type="PROSITE" id="PS00028">
    <property type="entry name" value="ZINC_FINGER_C2H2_1"/>
    <property type="match status" value="5"/>
</dbReference>
<dbReference type="Pfam" id="PF18868">
    <property type="entry name" value="zf-C2H2_3rep"/>
    <property type="match status" value="1"/>
</dbReference>
<dbReference type="InterPro" id="IPR040689">
    <property type="entry name" value="SUVR5_Znf-C2H2_3rpt"/>
</dbReference>
<feature type="domain" description="C2H2-type" evidence="10">
    <location>
        <begin position="366"/>
        <end position="394"/>
    </location>
</feature>
<comment type="subcellular location">
    <subcellularLocation>
        <location evidence="1">Nucleus</location>
    </subcellularLocation>
</comment>
<dbReference type="InterPro" id="IPR013087">
    <property type="entry name" value="Znf_C2H2_type"/>
</dbReference>
<evidence type="ECO:0000256" key="5">
    <source>
        <dbReference type="ARBA" id="ARBA00022833"/>
    </source>
</evidence>
<name>A0AAV7IY83_COTGL</name>
<keyword evidence="2" id="KW-0479">Metal-binding</keyword>
<dbReference type="GO" id="GO:0003677">
    <property type="term" value="F:DNA binding"/>
    <property type="evidence" value="ECO:0007669"/>
    <property type="project" value="UniProtKB-KW"/>
</dbReference>
<keyword evidence="3" id="KW-0677">Repeat</keyword>
<keyword evidence="7" id="KW-0539">Nucleus</keyword>
<evidence type="ECO:0000256" key="1">
    <source>
        <dbReference type="ARBA" id="ARBA00004123"/>
    </source>
</evidence>
<keyword evidence="5" id="KW-0862">Zinc</keyword>
<feature type="domain" description="C2H2-type" evidence="10">
    <location>
        <begin position="146"/>
        <end position="174"/>
    </location>
</feature>
<dbReference type="PROSITE" id="PS50157">
    <property type="entry name" value="ZINC_FINGER_C2H2_2"/>
    <property type="match status" value="5"/>
</dbReference>
<dbReference type="GO" id="GO:0008270">
    <property type="term" value="F:zinc ion binding"/>
    <property type="evidence" value="ECO:0007669"/>
    <property type="project" value="UniProtKB-KW"/>
</dbReference>
<evidence type="ECO:0000256" key="8">
    <source>
        <dbReference type="PROSITE-ProRule" id="PRU00042"/>
    </source>
</evidence>
<keyword evidence="12" id="KW-1185">Reference proteome</keyword>
<evidence type="ECO:0000256" key="6">
    <source>
        <dbReference type="ARBA" id="ARBA00023125"/>
    </source>
</evidence>
<feature type="region of interest" description="Disordered" evidence="9">
    <location>
        <begin position="82"/>
        <end position="108"/>
    </location>
</feature>